<dbReference type="PANTHER" id="PTHR33946:SF4">
    <property type="entry name" value="COAGULATION FACTOR XI"/>
    <property type="match status" value="1"/>
</dbReference>
<protein>
    <recommendedName>
        <fullName evidence="5">Secreted protein</fullName>
    </recommendedName>
</protein>
<reference evidence="3" key="1">
    <citation type="submission" date="2022-11" db="EMBL/GenBank/DDBJ databases">
        <authorList>
            <person name="Morgan W.R."/>
            <person name="Tartar A."/>
        </authorList>
    </citation>
    <scope>NUCLEOTIDE SEQUENCE</scope>
    <source>
        <strain evidence="3">ARSEF 373</strain>
    </source>
</reference>
<keyword evidence="4" id="KW-1185">Reference proteome</keyword>
<organism evidence="3 4">
    <name type="scientific">Lagenidium giganteum</name>
    <dbReference type="NCBI Taxonomy" id="4803"/>
    <lineage>
        <taxon>Eukaryota</taxon>
        <taxon>Sar</taxon>
        <taxon>Stramenopiles</taxon>
        <taxon>Oomycota</taxon>
        <taxon>Peronosporomycetes</taxon>
        <taxon>Pythiales</taxon>
        <taxon>Pythiaceae</taxon>
    </lineage>
</organism>
<feature type="region of interest" description="Disordered" evidence="1">
    <location>
        <begin position="23"/>
        <end position="64"/>
    </location>
</feature>
<evidence type="ECO:0008006" key="5">
    <source>
        <dbReference type="Google" id="ProtNLM"/>
    </source>
</evidence>
<evidence type="ECO:0000256" key="2">
    <source>
        <dbReference type="SAM" id="SignalP"/>
    </source>
</evidence>
<gene>
    <name evidence="3" type="ORF">N0F65_010409</name>
</gene>
<dbReference type="EMBL" id="DAKRPA010000142">
    <property type="protein sequence ID" value="DAZ97247.1"/>
    <property type="molecule type" value="Genomic_DNA"/>
</dbReference>
<evidence type="ECO:0000256" key="1">
    <source>
        <dbReference type="SAM" id="MobiDB-lite"/>
    </source>
</evidence>
<dbReference type="PANTHER" id="PTHR33946">
    <property type="match status" value="1"/>
</dbReference>
<feature type="chain" id="PRO_5043875725" description="Secreted protein" evidence="2">
    <location>
        <begin position="23"/>
        <end position="490"/>
    </location>
</feature>
<feature type="region of interest" description="Disordered" evidence="1">
    <location>
        <begin position="431"/>
        <end position="467"/>
    </location>
</feature>
<dbReference type="Proteomes" id="UP001146120">
    <property type="component" value="Unassembled WGS sequence"/>
</dbReference>
<feature type="compositionally biased region" description="Low complexity" evidence="1">
    <location>
        <begin position="23"/>
        <end position="40"/>
    </location>
</feature>
<accession>A0AAV2YRF1</accession>
<reference evidence="3" key="2">
    <citation type="journal article" date="2023" name="Microbiol Resour">
        <title>Decontamination and Annotation of the Draft Genome Sequence of the Oomycete Lagenidium giganteum ARSEF 373.</title>
        <authorList>
            <person name="Morgan W.R."/>
            <person name="Tartar A."/>
        </authorList>
    </citation>
    <scope>NUCLEOTIDE SEQUENCE</scope>
    <source>
        <strain evidence="3">ARSEF 373</strain>
    </source>
</reference>
<name>A0AAV2YRF1_9STRA</name>
<sequence>MKLRTGLVALAVGCLAIEQAAAQAPSTSPSSSPSSAPSPSGALKPGTVSPTKKPDASKAAAKDGAYHMTPVRAVHARIQNDAPKWDSTAKAFYTPFAKNYSHGYEMALDGANTASVEGALMFMQAEGIDVTQQSTKCERKNNMTYVVFYEINFAQPNATLAEFQEAGDNPEYGPMLSFDVGKCTNVSDNFPKECLMMNGNQGTADIGPFVGGLMKETDKRAPYPDTIWFSFPSSCPTLGWKDDKAECRKKSHRVLCADNEQPDGVKCIFNFKILGYLGLDDLVGITANGTYKSYKEFCEAGNVEFSTDKTTGNVTESIDFWKDPGNTTANQQRIQKMLDEYDNLVQGKSKINTMIPDDIVKNFKPLTKPEDLAKDNPECYKNAYQCASKPCKRSGYSQFCKVCTEASSDCKSAPSGFTFPKLVKAVAPATSSSGSAAKGGAKGGKDSKTSGGDKGSKSGSKKSSAPHAPTMTLPALCAILVSVLISFGRQ</sequence>
<evidence type="ECO:0000313" key="3">
    <source>
        <dbReference type="EMBL" id="DAZ97247.1"/>
    </source>
</evidence>
<feature type="compositionally biased region" description="Basic and acidic residues" evidence="1">
    <location>
        <begin position="52"/>
        <end position="64"/>
    </location>
</feature>
<evidence type="ECO:0000313" key="4">
    <source>
        <dbReference type="Proteomes" id="UP001146120"/>
    </source>
</evidence>
<dbReference type="AlphaFoldDB" id="A0AAV2YRF1"/>
<feature type="signal peptide" evidence="2">
    <location>
        <begin position="1"/>
        <end position="22"/>
    </location>
</feature>
<keyword evidence="2" id="KW-0732">Signal</keyword>
<proteinExistence type="predicted"/>
<comment type="caution">
    <text evidence="3">The sequence shown here is derived from an EMBL/GenBank/DDBJ whole genome shotgun (WGS) entry which is preliminary data.</text>
</comment>